<keyword evidence="8" id="KW-0443">Lipid metabolism</keyword>
<dbReference type="EC" id="2.7.8.5" evidence="12"/>
<dbReference type="InterPro" id="IPR004570">
    <property type="entry name" value="Phosphatidylglycerol_P_synth"/>
</dbReference>
<comment type="pathway">
    <text evidence="2">Lipid metabolism; phospholipid metabolism.</text>
</comment>
<gene>
    <name evidence="15" type="ordered locus">Srot_0930</name>
</gene>
<dbReference type="PANTHER" id="PTHR14269">
    <property type="entry name" value="CDP-DIACYLGLYCEROL--GLYCEROL-3-PHOSPHATE 3-PHOSPHATIDYLTRANSFERASE-RELATED"/>
    <property type="match status" value="1"/>
</dbReference>
<dbReference type="HOGENOM" id="CLU_051314_2_0_11"/>
<evidence type="ECO:0000256" key="10">
    <source>
        <dbReference type="ARBA" id="ARBA00023209"/>
    </source>
</evidence>
<dbReference type="PROSITE" id="PS00379">
    <property type="entry name" value="CDP_ALCOHOL_P_TRANSF"/>
    <property type="match status" value="1"/>
</dbReference>
<feature type="transmembrane region" description="Helical" evidence="14">
    <location>
        <begin position="45"/>
        <end position="66"/>
    </location>
</feature>
<dbReference type="InterPro" id="IPR048254">
    <property type="entry name" value="CDP_ALCOHOL_P_TRANSF_CS"/>
</dbReference>
<keyword evidence="4" id="KW-0444">Lipid biosynthesis</keyword>
<dbReference type="InterPro" id="IPR043130">
    <property type="entry name" value="CDP-OH_PTrfase_TM_dom"/>
</dbReference>
<evidence type="ECO:0000256" key="1">
    <source>
        <dbReference type="ARBA" id="ARBA00004141"/>
    </source>
</evidence>
<evidence type="ECO:0000313" key="16">
    <source>
        <dbReference type="Proteomes" id="UP000002247"/>
    </source>
</evidence>
<dbReference type="KEGG" id="srt:Srot_0930"/>
<dbReference type="UniPathway" id="UPA00085"/>
<evidence type="ECO:0000256" key="14">
    <source>
        <dbReference type="SAM" id="Phobius"/>
    </source>
</evidence>
<sequence length="197" mass="21143">MRVVSERTAPPSSLNSANALTGLRIAAVPLFLVVLFTNGGHQPSWRWVAFGVFVAACVTDQLDGYLARRFDMVTEFGKFADPVADKALIGAALVSLSVLGDLSWWATGVIVFREVAVTALRVWAIKDGVVAASVGGKIKTLVQAVAIGLHVAPLPRAWHPLLVASMAVAVVLTIATGLDYAWRISRGKARKRRRVDE</sequence>
<dbReference type="NCBIfam" id="TIGR00560">
    <property type="entry name" value="pgsA"/>
    <property type="match status" value="1"/>
</dbReference>
<evidence type="ECO:0000256" key="5">
    <source>
        <dbReference type="ARBA" id="ARBA00022679"/>
    </source>
</evidence>
<keyword evidence="9 14" id="KW-0472">Membrane</keyword>
<evidence type="ECO:0000256" key="8">
    <source>
        <dbReference type="ARBA" id="ARBA00023098"/>
    </source>
</evidence>
<evidence type="ECO:0000256" key="9">
    <source>
        <dbReference type="ARBA" id="ARBA00023136"/>
    </source>
</evidence>
<evidence type="ECO:0000256" key="6">
    <source>
        <dbReference type="ARBA" id="ARBA00022692"/>
    </source>
</evidence>
<dbReference type="InterPro" id="IPR000462">
    <property type="entry name" value="CDP-OH_P_trans"/>
</dbReference>
<keyword evidence="7 14" id="KW-1133">Transmembrane helix</keyword>
<organism evidence="15 16">
    <name type="scientific">Segniliparus rotundus (strain ATCC BAA-972 / CDC 1076 / CIP 108378 / DSM 44985 / JCM 13578)</name>
    <dbReference type="NCBI Taxonomy" id="640132"/>
    <lineage>
        <taxon>Bacteria</taxon>
        <taxon>Bacillati</taxon>
        <taxon>Actinomycetota</taxon>
        <taxon>Actinomycetes</taxon>
        <taxon>Mycobacteriales</taxon>
        <taxon>Segniliparaceae</taxon>
        <taxon>Segniliparus</taxon>
    </lineage>
</organism>
<dbReference type="STRING" id="640132.Srot_0930"/>
<evidence type="ECO:0000256" key="11">
    <source>
        <dbReference type="ARBA" id="ARBA00023264"/>
    </source>
</evidence>
<feature type="transmembrane region" description="Helical" evidence="14">
    <location>
        <begin position="161"/>
        <end position="182"/>
    </location>
</feature>
<keyword evidence="5 13" id="KW-0808">Transferase</keyword>
<keyword evidence="10" id="KW-0594">Phospholipid biosynthesis</keyword>
<name>D6ZEN0_SEGRD</name>
<accession>D6ZEN0</accession>
<dbReference type="Gene3D" id="1.20.120.1760">
    <property type="match status" value="1"/>
</dbReference>
<keyword evidence="16" id="KW-1185">Reference proteome</keyword>
<reference evidence="15 16" key="1">
    <citation type="journal article" date="2010" name="Stand. Genomic Sci.">
        <title>Complete genome sequence of Segniliparus rotundus type strain (CDC 1076).</title>
        <authorList>
            <person name="Sikorski J."/>
            <person name="Lapidus A."/>
            <person name="Copeland A."/>
            <person name="Misra M."/>
            <person name="Glavina Del Rio T."/>
            <person name="Nolan M."/>
            <person name="Lucas S."/>
            <person name="Chen F."/>
            <person name="Tice H."/>
            <person name="Cheng J.F."/>
            <person name="Jando M."/>
            <person name="Schneider S."/>
            <person name="Bruce D."/>
            <person name="Goodwin L."/>
            <person name="Pitluck S."/>
            <person name="Liolios K."/>
            <person name="Mikhailova N."/>
            <person name="Pati A."/>
            <person name="Ivanova N."/>
            <person name="Mavromatis K."/>
            <person name="Chen A."/>
            <person name="Palaniappan K."/>
            <person name="Chertkov O."/>
            <person name="Land M."/>
            <person name="Hauser L."/>
            <person name="Chang Y.J."/>
            <person name="Jeffries C.D."/>
            <person name="Brettin T."/>
            <person name="Detter J.C."/>
            <person name="Han C."/>
            <person name="Rohde M."/>
            <person name="Goker M."/>
            <person name="Bristow J."/>
            <person name="Eisen J.A."/>
            <person name="Markowitz V."/>
            <person name="Hugenholtz P."/>
            <person name="Kyrpides N.C."/>
            <person name="Klenk H.P."/>
        </authorList>
    </citation>
    <scope>NUCLEOTIDE SEQUENCE [LARGE SCALE GENOMIC DNA]</scope>
    <source>
        <strain evidence="16">ATCC BAA-972 / CDC 1076 / CIP 108378 / DSM 44985 / JCM 13578</strain>
    </source>
</reference>
<dbReference type="GO" id="GO:0016020">
    <property type="term" value="C:membrane"/>
    <property type="evidence" value="ECO:0007669"/>
    <property type="project" value="UniProtKB-SubCell"/>
</dbReference>
<dbReference type="EMBL" id="CP001958">
    <property type="protein sequence ID" value="ADG97404.1"/>
    <property type="molecule type" value="Genomic_DNA"/>
</dbReference>
<dbReference type="GO" id="GO:0046474">
    <property type="term" value="P:glycerophospholipid biosynthetic process"/>
    <property type="evidence" value="ECO:0007669"/>
    <property type="project" value="TreeGrafter"/>
</dbReference>
<keyword evidence="11" id="KW-1208">Phospholipid metabolism</keyword>
<dbReference type="eggNOG" id="COG0558">
    <property type="taxonomic scope" value="Bacteria"/>
</dbReference>
<proteinExistence type="inferred from homology"/>
<evidence type="ECO:0000313" key="15">
    <source>
        <dbReference type="EMBL" id="ADG97404.1"/>
    </source>
</evidence>
<evidence type="ECO:0000256" key="13">
    <source>
        <dbReference type="RuleBase" id="RU003750"/>
    </source>
</evidence>
<dbReference type="PANTHER" id="PTHR14269:SF52">
    <property type="entry name" value="PHOSPHATIDYLGLYCEROPHOSPHATE SYNTHASE-RELATED"/>
    <property type="match status" value="1"/>
</dbReference>
<dbReference type="GO" id="GO:0008444">
    <property type="term" value="F:CDP-diacylglycerol-glycerol-3-phosphate 3-phosphatidyltransferase activity"/>
    <property type="evidence" value="ECO:0007669"/>
    <property type="project" value="UniProtKB-UniRule"/>
</dbReference>
<comment type="similarity">
    <text evidence="3 13">Belongs to the CDP-alcohol phosphatidyltransferase class-I family.</text>
</comment>
<evidence type="ECO:0000256" key="2">
    <source>
        <dbReference type="ARBA" id="ARBA00005074"/>
    </source>
</evidence>
<dbReference type="InterPro" id="IPR050324">
    <property type="entry name" value="CDP-alcohol_PTase-I"/>
</dbReference>
<evidence type="ECO:0000256" key="3">
    <source>
        <dbReference type="ARBA" id="ARBA00010441"/>
    </source>
</evidence>
<evidence type="ECO:0000256" key="12">
    <source>
        <dbReference type="NCBIfam" id="TIGR00560"/>
    </source>
</evidence>
<dbReference type="Pfam" id="PF01066">
    <property type="entry name" value="CDP-OH_P_transf"/>
    <property type="match status" value="1"/>
</dbReference>
<evidence type="ECO:0000256" key="4">
    <source>
        <dbReference type="ARBA" id="ARBA00022516"/>
    </source>
</evidence>
<dbReference type="PIRSF" id="PIRSF000847">
    <property type="entry name" value="Phos_ph_gly_syn"/>
    <property type="match status" value="1"/>
</dbReference>
<evidence type="ECO:0000256" key="7">
    <source>
        <dbReference type="ARBA" id="ARBA00022989"/>
    </source>
</evidence>
<dbReference type="AlphaFoldDB" id="D6ZEN0"/>
<comment type="subcellular location">
    <subcellularLocation>
        <location evidence="1">Membrane</location>
        <topology evidence="1">Multi-pass membrane protein</topology>
    </subcellularLocation>
</comment>
<feature type="transmembrane region" description="Helical" evidence="14">
    <location>
        <begin position="21"/>
        <end position="39"/>
    </location>
</feature>
<keyword evidence="6 14" id="KW-0812">Transmembrane</keyword>
<protein>
    <recommendedName>
        <fullName evidence="12">CDP-diacylglycerol--glycerol-3-phosphate 3-phosphatidyltransferase</fullName>
        <ecNumber evidence="12">2.7.8.5</ecNumber>
    </recommendedName>
</protein>
<dbReference type="Proteomes" id="UP000002247">
    <property type="component" value="Chromosome"/>
</dbReference>
<feature type="transmembrane region" description="Helical" evidence="14">
    <location>
        <begin position="87"/>
        <end position="106"/>
    </location>
</feature>